<proteinExistence type="predicted"/>
<protein>
    <submittedName>
        <fullName evidence="1">Sporulation protein</fullName>
    </submittedName>
</protein>
<dbReference type="AlphaFoldDB" id="A0A223HXZ2"/>
<evidence type="ECO:0000313" key="1">
    <source>
        <dbReference type="EMBL" id="AST57360.1"/>
    </source>
</evidence>
<dbReference type="EMBL" id="CP016893">
    <property type="protein sequence ID" value="AST57360.1"/>
    <property type="molecule type" value="Genomic_DNA"/>
</dbReference>
<dbReference type="InterPro" id="IPR003810">
    <property type="entry name" value="Mntp/YtaF"/>
</dbReference>
<dbReference type="Pfam" id="PF02659">
    <property type="entry name" value="Mntp"/>
    <property type="match status" value="1"/>
</dbReference>
<reference evidence="1 2" key="1">
    <citation type="submission" date="2016-08" db="EMBL/GenBank/DDBJ databases">
        <title>A novel genetic cassette of butanologenic Thermoanaerobacterium thermosaccharolyticum that directly convert cellulose to butanol.</title>
        <authorList>
            <person name="Li T."/>
            <person name="He J."/>
        </authorList>
    </citation>
    <scope>NUCLEOTIDE SEQUENCE [LARGE SCALE GENOMIC DNA]</scope>
    <source>
        <strain evidence="1 2">TG57</strain>
    </source>
</reference>
<evidence type="ECO:0000313" key="2">
    <source>
        <dbReference type="Proteomes" id="UP000214975"/>
    </source>
</evidence>
<dbReference type="PANTHER" id="PTHR35529">
    <property type="entry name" value="MANGANESE EFFLUX PUMP MNTP-RELATED"/>
    <property type="match status" value="1"/>
</dbReference>
<name>A0A223HXZ2_THETR</name>
<dbReference type="NCBIfam" id="TIGR02840">
    <property type="entry name" value="spore_YtaF"/>
    <property type="match status" value="1"/>
</dbReference>
<dbReference type="Proteomes" id="UP000214975">
    <property type="component" value="Chromosome"/>
</dbReference>
<accession>A0A223HXZ2</accession>
<organism evidence="1 2">
    <name type="scientific">Thermoanaerobacterium thermosaccharolyticum</name>
    <name type="common">Clostridium thermosaccharolyticum</name>
    <dbReference type="NCBI Taxonomy" id="1517"/>
    <lineage>
        <taxon>Bacteria</taxon>
        <taxon>Bacillati</taxon>
        <taxon>Bacillota</taxon>
        <taxon>Clostridia</taxon>
        <taxon>Thermoanaerobacterales</taxon>
        <taxon>Thermoanaerobacteraceae</taxon>
        <taxon>Thermoanaerobacterium</taxon>
    </lineage>
</organism>
<dbReference type="PANTHER" id="PTHR35529:SF2">
    <property type="entry name" value="SPORULATION PROTEIN YTAF-RELATED"/>
    <property type="match status" value="1"/>
</dbReference>
<gene>
    <name evidence="1" type="ORF">Thert_01281</name>
</gene>
<dbReference type="RefSeq" id="WP_094397198.1">
    <property type="nucleotide sequence ID" value="NZ_CP016893.1"/>
</dbReference>
<sequence>MHFLYALFIALANNVDNISVRIAYSIRGIKITWIKNLWISLITFLISSIAAISGNLISGIFSKQLSSILSMILLTSIGLWIMLEPYFKKNNAETDEIHKDENKNIYIILKKPEEADIDNSKEIDFKEATMLGIALSINNIGGGISAGMIGLNSFFIGFFSALISFIALWIGNYVTDFLNRWNFNGKATAIAGLILILIGLKQII</sequence>
<dbReference type="InterPro" id="IPR014205">
    <property type="entry name" value="Spore_YtaF"/>
</dbReference>